<gene>
    <name evidence="6" type="ORF">EI684_10260</name>
</gene>
<dbReference type="GO" id="GO:1904680">
    <property type="term" value="F:peptide transmembrane transporter activity"/>
    <property type="evidence" value="ECO:0007669"/>
    <property type="project" value="TreeGrafter"/>
</dbReference>
<evidence type="ECO:0000256" key="4">
    <source>
        <dbReference type="SAM" id="SignalP"/>
    </source>
</evidence>
<sequence length="606" mass="66586">MRILRLTTLFICLLLLGACEVEGGVERPTLVGVAPTVASAPTTANPVATAASPVPDDALPPTQGSEASLRIGMLTDPGDLLPYHNDSADERLTAPITELLFPAPLLAVGYSYTTTGVLERVPSFENGDVTLSTVAVVRDGEESSGDATSTLTEAQQLQVTFRWNRELRWADGVPVTAGDSLFAYELARQLNLGQEAQSKLDLIERYEQLDAHTTRAVLRPDFMDAAYITTYFTPLPRHLLADVAPSDLFNHEFMLWPVGYGPYQIAERDQTKLRLVRNAHHPGPQSPFESINFLFRDNAELLWSAVAGGSLDLVAFDQPQSDVLTAIRAEAERGAFQVSSTASPIWEHLDFNLDVPLFQDIRVRRAVAHAINREAIAHDLLGGYGQVLASWIVPGQAAAAPPDLLTRYPYDPDEARRLLDEKQIVDSNGDGLRDINGEPVTLNLLTTQGSPLRLATAQRIRDDLAAVGLGLSIQELPTSALYSPDGPLFRRNFELALFAWIASPDPRGWERWSCAGVPSASNNWTGNNFAGWCFFEADRAIRTATTTLDPDERTAAYQRQQELFTQELPVLPLFQRVDLLVSNPQFTGISADPTAPFTWNMAQWGR</sequence>
<keyword evidence="3 4" id="KW-0732">Signal</keyword>
<dbReference type="AlphaFoldDB" id="A0A426U0A4"/>
<accession>A0A426U0A4</accession>
<dbReference type="InterPro" id="IPR000914">
    <property type="entry name" value="SBP_5_dom"/>
</dbReference>
<dbReference type="Pfam" id="PF00496">
    <property type="entry name" value="SBP_bac_5"/>
    <property type="match status" value="1"/>
</dbReference>
<protein>
    <submittedName>
        <fullName evidence="6">Peptide ABC transporter substrate-binding protein</fullName>
    </submittedName>
</protein>
<feature type="signal peptide" evidence="4">
    <location>
        <begin position="1"/>
        <end position="23"/>
    </location>
</feature>
<comment type="caution">
    <text evidence="6">The sequence shown here is derived from an EMBL/GenBank/DDBJ whole genome shotgun (WGS) entry which is preliminary data.</text>
</comment>
<evidence type="ECO:0000259" key="5">
    <source>
        <dbReference type="Pfam" id="PF00496"/>
    </source>
</evidence>
<dbReference type="SUPFAM" id="SSF53850">
    <property type="entry name" value="Periplasmic binding protein-like II"/>
    <property type="match status" value="1"/>
</dbReference>
<dbReference type="PROSITE" id="PS51257">
    <property type="entry name" value="PROKAR_LIPOPROTEIN"/>
    <property type="match status" value="1"/>
</dbReference>
<evidence type="ECO:0000313" key="6">
    <source>
        <dbReference type="EMBL" id="RRR72298.1"/>
    </source>
</evidence>
<dbReference type="GO" id="GO:0015833">
    <property type="term" value="P:peptide transport"/>
    <property type="evidence" value="ECO:0007669"/>
    <property type="project" value="TreeGrafter"/>
</dbReference>
<dbReference type="InterPro" id="IPR039424">
    <property type="entry name" value="SBP_5"/>
</dbReference>
<dbReference type="Proteomes" id="UP000280307">
    <property type="component" value="Unassembled WGS sequence"/>
</dbReference>
<name>A0A426U0A4_9CHLR</name>
<dbReference type="Gene3D" id="3.10.105.10">
    <property type="entry name" value="Dipeptide-binding Protein, Domain 3"/>
    <property type="match status" value="1"/>
</dbReference>
<proteinExistence type="inferred from homology"/>
<evidence type="ECO:0000256" key="1">
    <source>
        <dbReference type="ARBA" id="ARBA00005695"/>
    </source>
</evidence>
<dbReference type="Gene3D" id="3.40.190.10">
    <property type="entry name" value="Periplasmic binding protein-like II"/>
    <property type="match status" value="1"/>
</dbReference>
<evidence type="ECO:0000256" key="2">
    <source>
        <dbReference type="ARBA" id="ARBA00022448"/>
    </source>
</evidence>
<dbReference type="CDD" id="cd08513">
    <property type="entry name" value="PBP2_thermophilic_Hb8_like"/>
    <property type="match status" value="1"/>
</dbReference>
<keyword evidence="2" id="KW-0813">Transport</keyword>
<evidence type="ECO:0000313" key="7">
    <source>
        <dbReference type="Proteomes" id="UP000280307"/>
    </source>
</evidence>
<reference evidence="6 7" key="1">
    <citation type="submission" date="2018-12" db="EMBL/GenBank/DDBJ databases">
        <title>Genome Sequence of Candidatus Viridilinea halotolerans isolated from saline sulfide-rich spring.</title>
        <authorList>
            <person name="Grouzdev D.S."/>
            <person name="Burganskaya E.I."/>
            <person name="Krutkina M.S."/>
            <person name="Sukhacheva M.V."/>
            <person name="Gorlenko V.M."/>
        </authorList>
    </citation>
    <scope>NUCLEOTIDE SEQUENCE [LARGE SCALE GENOMIC DNA]</scope>
    <source>
        <strain evidence="6">Chok-6</strain>
    </source>
</reference>
<feature type="chain" id="PRO_5018975915" evidence="4">
    <location>
        <begin position="24"/>
        <end position="606"/>
    </location>
</feature>
<feature type="domain" description="Solute-binding protein family 5" evidence="5">
    <location>
        <begin position="147"/>
        <end position="506"/>
    </location>
</feature>
<dbReference type="PANTHER" id="PTHR30290:SF9">
    <property type="entry name" value="OLIGOPEPTIDE-BINDING PROTEIN APPA"/>
    <property type="match status" value="1"/>
</dbReference>
<dbReference type="Gene3D" id="3.90.76.10">
    <property type="entry name" value="Dipeptide-binding Protein, Domain 1"/>
    <property type="match status" value="1"/>
</dbReference>
<organism evidence="6 7">
    <name type="scientific">Candidatus Viridilinea halotolerans</name>
    <dbReference type="NCBI Taxonomy" id="2491704"/>
    <lineage>
        <taxon>Bacteria</taxon>
        <taxon>Bacillati</taxon>
        <taxon>Chloroflexota</taxon>
        <taxon>Chloroflexia</taxon>
        <taxon>Chloroflexales</taxon>
        <taxon>Chloroflexineae</taxon>
        <taxon>Oscillochloridaceae</taxon>
        <taxon>Candidatus Viridilinea</taxon>
    </lineage>
</organism>
<dbReference type="PANTHER" id="PTHR30290">
    <property type="entry name" value="PERIPLASMIC BINDING COMPONENT OF ABC TRANSPORTER"/>
    <property type="match status" value="1"/>
</dbReference>
<dbReference type="EMBL" id="RSAS01000400">
    <property type="protein sequence ID" value="RRR72298.1"/>
    <property type="molecule type" value="Genomic_DNA"/>
</dbReference>
<comment type="similarity">
    <text evidence="1">Belongs to the bacterial solute-binding protein 5 family.</text>
</comment>
<evidence type="ECO:0000256" key="3">
    <source>
        <dbReference type="ARBA" id="ARBA00022729"/>
    </source>
</evidence>